<proteinExistence type="predicted"/>
<comment type="caution">
    <text evidence="1">The sequence shown here is derived from an EMBL/GenBank/DDBJ whole genome shotgun (WGS) entry which is preliminary data.</text>
</comment>
<evidence type="ECO:0000313" key="2">
    <source>
        <dbReference type="Proteomes" id="UP000814140"/>
    </source>
</evidence>
<protein>
    <submittedName>
        <fullName evidence="1">Uncharacterized protein</fullName>
    </submittedName>
</protein>
<organism evidence="1 2">
    <name type="scientific">Artomyces pyxidatus</name>
    <dbReference type="NCBI Taxonomy" id="48021"/>
    <lineage>
        <taxon>Eukaryota</taxon>
        <taxon>Fungi</taxon>
        <taxon>Dikarya</taxon>
        <taxon>Basidiomycota</taxon>
        <taxon>Agaricomycotina</taxon>
        <taxon>Agaricomycetes</taxon>
        <taxon>Russulales</taxon>
        <taxon>Auriscalpiaceae</taxon>
        <taxon>Artomyces</taxon>
    </lineage>
</organism>
<reference evidence="1" key="2">
    <citation type="journal article" date="2022" name="New Phytol.">
        <title>Evolutionary transition to the ectomycorrhizal habit in the genomes of a hyperdiverse lineage of mushroom-forming fungi.</title>
        <authorList>
            <person name="Looney B."/>
            <person name="Miyauchi S."/>
            <person name="Morin E."/>
            <person name="Drula E."/>
            <person name="Courty P.E."/>
            <person name="Kohler A."/>
            <person name="Kuo A."/>
            <person name="LaButti K."/>
            <person name="Pangilinan J."/>
            <person name="Lipzen A."/>
            <person name="Riley R."/>
            <person name="Andreopoulos W."/>
            <person name="He G."/>
            <person name="Johnson J."/>
            <person name="Nolan M."/>
            <person name="Tritt A."/>
            <person name="Barry K.W."/>
            <person name="Grigoriev I.V."/>
            <person name="Nagy L.G."/>
            <person name="Hibbett D."/>
            <person name="Henrissat B."/>
            <person name="Matheny P.B."/>
            <person name="Labbe J."/>
            <person name="Martin F.M."/>
        </authorList>
    </citation>
    <scope>NUCLEOTIDE SEQUENCE</scope>
    <source>
        <strain evidence="1">HHB10654</strain>
    </source>
</reference>
<evidence type="ECO:0000313" key="1">
    <source>
        <dbReference type="EMBL" id="KAI0066997.1"/>
    </source>
</evidence>
<accession>A0ACB8TEZ3</accession>
<sequence>MVVGYLLVFGASLGLILQPSSLSSAHTISSSVSEMETETGDCGGEDAGDVGALDSGVVDTSNSGVAGGDAPSGLAHGPGTMMMGARPLREANTRARGRVAESGMREGVNPCLTGGSLGVRPMGAADSSPRRMSTWRCAHVVGRRRRGVCC</sequence>
<name>A0ACB8TEZ3_9AGAM</name>
<dbReference type="Proteomes" id="UP000814140">
    <property type="component" value="Unassembled WGS sequence"/>
</dbReference>
<gene>
    <name evidence="1" type="ORF">BV25DRAFT_1848543</name>
</gene>
<keyword evidence="2" id="KW-1185">Reference proteome</keyword>
<reference evidence="1" key="1">
    <citation type="submission" date="2021-03" db="EMBL/GenBank/DDBJ databases">
        <authorList>
            <consortium name="DOE Joint Genome Institute"/>
            <person name="Ahrendt S."/>
            <person name="Looney B.P."/>
            <person name="Miyauchi S."/>
            <person name="Morin E."/>
            <person name="Drula E."/>
            <person name="Courty P.E."/>
            <person name="Chicoki N."/>
            <person name="Fauchery L."/>
            <person name="Kohler A."/>
            <person name="Kuo A."/>
            <person name="Labutti K."/>
            <person name="Pangilinan J."/>
            <person name="Lipzen A."/>
            <person name="Riley R."/>
            <person name="Andreopoulos W."/>
            <person name="He G."/>
            <person name="Johnson J."/>
            <person name="Barry K.W."/>
            <person name="Grigoriev I.V."/>
            <person name="Nagy L."/>
            <person name="Hibbett D."/>
            <person name="Henrissat B."/>
            <person name="Matheny P.B."/>
            <person name="Labbe J."/>
            <person name="Martin F."/>
        </authorList>
    </citation>
    <scope>NUCLEOTIDE SEQUENCE</scope>
    <source>
        <strain evidence="1">HHB10654</strain>
    </source>
</reference>
<dbReference type="EMBL" id="MU277191">
    <property type="protein sequence ID" value="KAI0066997.1"/>
    <property type="molecule type" value="Genomic_DNA"/>
</dbReference>